<name>M6YIK3_9LEPT</name>
<dbReference type="RefSeq" id="WP_004445831.1">
    <property type="nucleotide sequence ID" value="NZ_AKXB02000094.1"/>
</dbReference>
<dbReference type="Proteomes" id="UP000012138">
    <property type="component" value="Unassembled WGS sequence"/>
</dbReference>
<evidence type="ECO:0000256" key="1">
    <source>
        <dbReference type="SAM" id="MobiDB-lite"/>
    </source>
</evidence>
<dbReference type="AlphaFoldDB" id="M6YIK3"/>
<keyword evidence="3" id="KW-0966">Cell projection</keyword>
<feature type="region of interest" description="Disordered" evidence="1">
    <location>
        <begin position="1"/>
        <end position="27"/>
    </location>
</feature>
<gene>
    <name evidence="3" type="primary">fliK</name>
    <name evidence="3" type="ORF">LEP1GSC024_1668</name>
</gene>
<dbReference type="Pfam" id="PF02120">
    <property type="entry name" value="Flg_hook"/>
    <property type="match status" value="1"/>
</dbReference>
<evidence type="ECO:0000259" key="2">
    <source>
        <dbReference type="Pfam" id="PF02120"/>
    </source>
</evidence>
<dbReference type="InterPro" id="IPR038610">
    <property type="entry name" value="FliK-like_C_sf"/>
</dbReference>
<dbReference type="CDD" id="cd17470">
    <property type="entry name" value="T3SS_Flik_C"/>
    <property type="match status" value="1"/>
</dbReference>
<reference evidence="3 4" key="1">
    <citation type="submission" date="2013-01" db="EMBL/GenBank/DDBJ databases">
        <authorList>
            <person name="Harkins D.M."/>
            <person name="Durkin A.S."/>
            <person name="Brinkac L.M."/>
            <person name="Haft D.H."/>
            <person name="Selengut J.D."/>
            <person name="Sanka R."/>
            <person name="DePew J."/>
            <person name="Purushe J."/>
            <person name="Whelen A.C."/>
            <person name="Vinetz J.M."/>
            <person name="Sutton G.G."/>
            <person name="Nierman W.C."/>
            <person name="Fouts D.E."/>
        </authorList>
    </citation>
    <scope>NUCLEOTIDE SEQUENCE [LARGE SCALE GENOMIC DNA]</scope>
    <source>
        <strain evidence="3 4">2001034031</strain>
    </source>
</reference>
<feature type="compositionally biased region" description="Low complexity" evidence="1">
    <location>
        <begin position="56"/>
        <end position="65"/>
    </location>
</feature>
<evidence type="ECO:0000313" key="4">
    <source>
        <dbReference type="Proteomes" id="UP000012138"/>
    </source>
</evidence>
<organism evidence="3 4">
    <name type="scientific">Leptospira noguchii str. 2001034031</name>
    <dbReference type="NCBI Taxonomy" id="1193053"/>
    <lineage>
        <taxon>Bacteria</taxon>
        <taxon>Pseudomonadati</taxon>
        <taxon>Spirochaetota</taxon>
        <taxon>Spirochaetia</taxon>
        <taxon>Leptospirales</taxon>
        <taxon>Leptospiraceae</taxon>
        <taxon>Leptospira</taxon>
    </lineage>
</organism>
<dbReference type="Gene3D" id="3.30.750.140">
    <property type="match status" value="1"/>
</dbReference>
<evidence type="ECO:0000313" key="3">
    <source>
        <dbReference type="EMBL" id="EMO89444.1"/>
    </source>
</evidence>
<keyword evidence="3" id="KW-0282">Flagellum</keyword>
<accession>M6YIK3</accession>
<keyword evidence="3" id="KW-0969">Cilium</keyword>
<feature type="region of interest" description="Disordered" evidence="1">
    <location>
        <begin position="501"/>
        <end position="523"/>
    </location>
</feature>
<sequence>MNISGDLSVSEFKPQQSIRNFPKMGETTGKGSFLDLMKILQGSAQKGLEETLTEIQSKSSQTEPPQSEEEDPEIIKEKKTRSINSIEEDIPEETVKEEEKIEETTNEIILPWFLVSESKTNEIVDPEIESVILDELQFEIIKTNLTETLKAPESISTSELIENFFANEVEEGAELLSEVSLIEESENLIDIEKGSLISFESSKEIKPRSTKEENEIYEKVESFEAKDSADTFRFNELDKKESKENVKGFSNSFKEKDIEEAKIEISKELALDSEKWKISRDKKTDSYTNLKAAAKEEIKAVVLNQFAENSSGKSGQEQSFRSDSYSSLVKGVGTTTANSSRESGGFGKEFFHSKESNVLSKKDIQQNFQNLIRSARVQILENGRTEASIRMNPKDLGQMLLAISTDKDVVRGKLLVESDTVKQQLVAELANLKQDLKANGLELESLIIEVKEREEVFSFNTDSEKNGKDSHSFQAAFGEDWNSDFKNSFYEEDELSLEENFSEPNDFSKKTDGKSEKLLDLKV</sequence>
<protein>
    <submittedName>
        <fullName evidence="3">Flagellar hook-length control protein FliK</fullName>
    </submittedName>
</protein>
<feature type="compositionally biased region" description="Basic and acidic residues" evidence="1">
    <location>
        <begin position="506"/>
        <end position="523"/>
    </location>
</feature>
<feature type="domain" description="Flagellar hook-length control protein-like C-terminal" evidence="2">
    <location>
        <begin position="380"/>
        <end position="450"/>
    </location>
</feature>
<feature type="compositionally biased region" description="Polar residues" evidence="1">
    <location>
        <begin position="1"/>
        <end position="19"/>
    </location>
</feature>
<dbReference type="InterPro" id="IPR021136">
    <property type="entry name" value="Flagellar_hook_control-like_C"/>
</dbReference>
<dbReference type="EMBL" id="AKXB02000094">
    <property type="protein sequence ID" value="EMO89444.1"/>
    <property type="molecule type" value="Genomic_DNA"/>
</dbReference>
<comment type="caution">
    <text evidence="3">The sequence shown here is derived from an EMBL/GenBank/DDBJ whole genome shotgun (WGS) entry which is preliminary data.</text>
</comment>
<feature type="region of interest" description="Disordered" evidence="1">
    <location>
        <begin position="47"/>
        <end position="77"/>
    </location>
</feature>
<proteinExistence type="predicted"/>